<keyword evidence="4" id="KW-0408">Iron</keyword>
<dbReference type="Gene3D" id="1.10.1060.10">
    <property type="entry name" value="Alpha-helical ferredoxin"/>
    <property type="match status" value="1"/>
</dbReference>
<feature type="domain" description="4Fe-4S ferredoxin-type" evidence="8">
    <location>
        <begin position="77"/>
        <end position="101"/>
    </location>
</feature>
<evidence type="ECO:0000256" key="7">
    <source>
        <dbReference type="SAM" id="Phobius"/>
    </source>
</evidence>
<keyword evidence="7" id="KW-1133">Transmembrane helix</keyword>
<organism evidence="9 10">
    <name type="scientific">Reticulibacter mediterranei</name>
    <dbReference type="NCBI Taxonomy" id="2778369"/>
    <lineage>
        <taxon>Bacteria</taxon>
        <taxon>Bacillati</taxon>
        <taxon>Chloroflexota</taxon>
        <taxon>Ktedonobacteria</taxon>
        <taxon>Ktedonobacterales</taxon>
        <taxon>Reticulibacteraceae</taxon>
        <taxon>Reticulibacter</taxon>
    </lineage>
</organism>
<dbReference type="Pfam" id="PF13183">
    <property type="entry name" value="Fer4_8"/>
    <property type="match status" value="1"/>
</dbReference>
<dbReference type="PROSITE" id="PS51379">
    <property type="entry name" value="4FE4S_FER_2"/>
    <property type="match status" value="2"/>
</dbReference>
<dbReference type="RefSeq" id="WP_220206578.1">
    <property type="nucleotide sequence ID" value="NZ_BNJK01000001.1"/>
</dbReference>
<evidence type="ECO:0000256" key="5">
    <source>
        <dbReference type="ARBA" id="ARBA00023014"/>
    </source>
</evidence>
<dbReference type="GO" id="GO:0046872">
    <property type="term" value="F:metal ion binding"/>
    <property type="evidence" value="ECO:0007669"/>
    <property type="project" value="UniProtKB-KW"/>
</dbReference>
<dbReference type="PANTHER" id="PTHR32479">
    <property type="entry name" value="GLYCOLATE OXIDASE IRON-SULFUR SUBUNIT"/>
    <property type="match status" value="1"/>
</dbReference>
<feature type="domain" description="4Fe-4S ferredoxin-type" evidence="8">
    <location>
        <begin position="26"/>
        <end position="57"/>
    </location>
</feature>
<proteinExistence type="predicted"/>
<dbReference type="Proteomes" id="UP000597444">
    <property type="component" value="Unassembled WGS sequence"/>
</dbReference>
<evidence type="ECO:0000259" key="8">
    <source>
        <dbReference type="PROSITE" id="PS51379"/>
    </source>
</evidence>
<dbReference type="GO" id="GO:0051539">
    <property type="term" value="F:4 iron, 4 sulfur cluster binding"/>
    <property type="evidence" value="ECO:0007669"/>
    <property type="project" value="UniProtKB-KW"/>
</dbReference>
<feature type="compositionally biased region" description="Polar residues" evidence="6">
    <location>
        <begin position="7"/>
        <end position="16"/>
    </location>
</feature>
<feature type="transmembrane region" description="Helical" evidence="7">
    <location>
        <begin position="496"/>
        <end position="513"/>
    </location>
</feature>
<evidence type="ECO:0000256" key="1">
    <source>
        <dbReference type="ARBA" id="ARBA00022485"/>
    </source>
</evidence>
<dbReference type="InterPro" id="IPR004017">
    <property type="entry name" value="Cys_rich_dom"/>
</dbReference>
<accession>A0A8J3ISA0</accession>
<keyword evidence="3" id="KW-0677">Repeat</keyword>
<dbReference type="PROSITE" id="PS00198">
    <property type="entry name" value="4FE4S_FER_1"/>
    <property type="match status" value="1"/>
</dbReference>
<dbReference type="InterPro" id="IPR017896">
    <property type="entry name" value="4Fe4S_Fe-S-bd"/>
</dbReference>
<sequence length="518" mass="57018">MSLDSIPEQSATSDITPPTIGPLQRHTHTYDLMRQCIHCGFCLPTCPTYAVLGVEMDSPRGRIYQMQAVAEGRLGITDDFVDHMYCCVGCRACETACPSGVQFGKLIEAAREQIQLTPTETSNHTEIEASNLNGASSETAPKSTPLVLQLLRRFFFDVMLPSRPILSLVFAGLKLYQRSGLQAFAHRSGIFDAINALPTPFQGKLKVPEALMDKAKGDLIPEQLPEITPALGQKRYRVGFISGCIMDQVFHDINEATIRVLTANGCEVITPPQQSCCGALHVHGGEAEHGRELARHNIEVFEQYNCDAIIINSAGCGSTIKEYGHLLRDDPAYAQRAKAFSEKVKDISEFLVGIELNQSMGELPLTVAYHDACHLVHGQKIKQQPRQLLKSIPGLRLVDLKEADWCCGSAGIYNITNQEMANELLERKMKHIAATRASVIATGNPGCMMQIAMGARERGLQIEVMHPIQLLDNAYRAGGTYTLTTQDTTTEKNQQRTLLVGIGIGLLIGILLLRRRKH</sequence>
<name>A0A8J3ISA0_9CHLR</name>
<evidence type="ECO:0000256" key="6">
    <source>
        <dbReference type="SAM" id="MobiDB-lite"/>
    </source>
</evidence>
<comment type="caution">
    <text evidence="9">The sequence shown here is derived from an EMBL/GenBank/DDBJ whole genome shotgun (WGS) entry which is preliminary data.</text>
</comment>
<keyword evidence="10" id="KW-1185">Reference proteome</keyword>
<evidence type="ECO:0000256" key="3">
    <source>
        <dbReference type="ARBA" id="ARBA00022737"/>
    </source>
</evidence>
<feature type="region of interest" description="Disordered" evidence="6">
    <location>
        <begin position="1"/>
        <end position="22"/>
    </location>
</feature>
<keyword evidence="7" id="KW-0812">Transmembrane</keyword>
<dbReference type="AlphaFoldDB" id="A0A8J3ISA0"/>
<dbReference type="GO" id="GO:0016491">
    <property type="term" value="F:oxidoreductase activity"/>
    <property type="evidence" value="ECO:0007669"/>
    <property type="project" value="UniProtKB-ARBA"/>
</dbReference>
<dbReference type="EMBL" id="BNJK01000001">
    <property type="protein sequence ID" value="GHO95922.1"/>
    <property type="molecule type" value="Genomic_DNA"/>
</dbReference>
<protein>
    <submittedName>
        <fullName evidence="9">Glycolate oxidase iron-sulfur subunit</fullName>
    </submittedName>
</protein>
<keyword evidence="5" id="KW-0411">Iron-sulfur</keyword>
<evidence type="ECO:0000313" key="9">
    <source>
        <dbReference type="EMBL" id="GHO95922.1"/>
    </source>
</evidence>
<keyword evidence="1" id="KW-0004">4Fe-4S</keyword>
<reference evidence="9" key="1">
    <citation type="submission" date="2020-10" db="EMBL/GenBank/DDBJ databases">
        <title>Taxonomic study of unclassified bacteria belonging to the class Ktedonobacteria.</title>
        <authorList>
            <person name="Yabe S."/>
            <person name="Wang C.M."/>
            <person name="Zheng Y."/>
            <person name="Sakai Y."/>
            <person name="Cavaletti L."/>
            <person name="Monciardini P."/>
            <person name="Donadio S."/>
        </authorList>
    </citation>
    <scope>NUCLEOTIDE SEQUENCE</scope>
    <source>
        <strain evidence="9">ID150040</strain>
    </source>
</reference>
<dbReference type="SUPFAM" id="SSF46548">
    <property type="entry name" value="alpha-helical ferredoxin"/>
    <property type="match status" value="1"/>
</dbReference>
<dbReference type="PANTHER" id="PTHR32479:SF17">
    <property type="entry name" value="GLYCOLATE OXIDASE IRON-SULFUR SUBUNIT"/>
    <property type="match status" value="1"/>
</dbReference>
<gene>
    <name evidence="9" type="ORF">KSF_059700</name>
</gene>
<keyword evidence="7" id="KW-0472">Membrane</keyword>
<dbReference type="Pfam" id="PF02754">
    <property type="entry name" value="CCG"/>
    <property type="match status" value="2"/>
</dbReference>
<dbReference type="InterPro" id="IPR017900">
    <property type="entry name" value="4Fe4S_Fe_S_CS"/>
</dbReference>
<evidence type="ECO:0000256" key="4">
    <source>
        <dbReference type="ARBA" id="ARBA00023004"/>
    </source>
</evidence>
<evidence type="ECO:0000313" key="10">
    <source>
        <dbReference type="Proteomes" id="UP000597444"/>
    </source>
</evidence>
<dbReference type="InterPro" id="IPR009051">
    <property type="entry name" value="Helical_ferredxn"/>
</dbReference>
<keyword evidence="2" id="KW-0479">Metal-binding</keyword>
<evidence type="ECO:0000256" key="2">
    <source>
        <dbReference type="ARBA" id="ARBA00022723"/>
    </source>
</evidence>